<sequence>MNVGIKSGIDLINSCPLFASMPSLPELPTELLIEIVKYYPELLLGTDASLQGVPSNEFSGNDTLRALSQTCRTLRGIFLPVLWERVQACFTVRNLPQRKISRRAKILERRMTGIQKTPYVLPYIHSLTVTMQECGMENCQPIAQFVRVLQLLPNLKSLSIFYAQNMAPVLLNAFRDKIFPSVVSLSVADQLSYILPCFPNIQTLTAQHYGGQLLKVIEHFGVNTRIHTLNNLCISSSWVVERLREAIPRLKQLSIWHTPQLVCGRDEIHCTE</sequence>
<organism evidence="1 2">
    <name type="scientific">Mycena rosella</name>
    <name type="common">Pink bonnet</name>
    <name type="synonym">Agaricus rosellus</name>
    <dbReference type="NCBI Taxonomy" id="1033263"/>
    <lineage>
        <taxon>Eukaryota</taxon>
        <taxon>Fungi</taxon>
        <taxon>Dikarya</taxon>
        <taxon>Basidiomycota</taxon>
        <taxon>Agaricomycotina</taxon>
        <taxon>Agaricomycetes</taxon>
        <taxon>Agaricomycetidae</taxon>
        <taxon>Agaricales</taxon>
        <taxon>Marasmiineae</taxon>
        <taxon>Mycenaceae</taxon>
        <taxon>Mycena</taxon>
    </lineage>
</organism>
<evidence type="ECO:0008006" key="3">
    <source>
        <dbReference type="Google" id="ProtNLM"/>
    </source>
</evidence>
<dbReference type="EMBL" id="JARKIE010000032">
    <property type="protein sequence ID" value="KAJ7697003.1"/>
    <property type="molecule type" value="Genomic_DNA"/>
</dbReference>
<dbReference type="AlphaFoldDB" id="A0AAD7DQ16"/>
<dbReference type="Proteomes" id="UP001221757">
    <property type="component" value="Unassembled WGS sequence"/>
</dbReference>
<name>A0AAD7DQ16_MYCRO</name>
<evidence type="ECO:0000313" key="2">
    <source>
        <dbReference type="Proteomes" id="UP001221757"/>
    </source>
</evidence>
<protein>
    <recommendedName>
        <fullName evidence="3">F-box domain-containing protein</fullName>
    </recommendedName>
</protein>
<evidence type="ECO:0000313" key="1">
    <source>
        <dbReference type="EMBL" id="KAJ7697003.1"/>
    </source>
</evidence>
<comment type="caution">
    <text evidence="1">The sequence shown here is derived from an EMBL/GenBank/DDBJ whole genome shotgun (WGS) entry which is preliminary data.</text>
</comment>
<proteinExistence type="predicted"/>
<dbReference type="Gene3D" id="3.80.10.10">
    <property type="entry name" value="Ribonuclease Inhibitor"/>
    <property type="match status" value="1"/>
</dbReference>
<reference evidence="1" key="1">
    <citation type="submission" date="2023-03" db="EMBL/GenBank/DDBJ databases">
        <title>Massive genome expansion in bonnet fungi (Mycena s.s.) driven by repeated elements and novel gene families across ecological guilds.</title>
        <authorList>
            <consortium name="Lawrence Berkeley National Laboratory"/>
            <person name="Harder C.B."/>
            <person name="Miyauchi S."/>
            <person name="Viragh M."/>
            <person name="Kuo A."/>
            <person name="Thoen E."/>
            <person name="Andreopoulos B."/>
            <person name="Lu D."/>
            <person name="Skrede I."/>
            <person name="Drula E."/>
            <person name="Henrissat B."/>
            <person name="Morin E."/>
            <person name="Kohler A."/>
            <person name="Barry K."/>
            <person name="LaButti K."/>
            <person name="Morin E."/>
            <person name="Salamov A."/>
            <person name="Lipzen A."/>
            <person name="Mereny Z."/>
            <person name="Hegedus B."/>
            <person name="Baldrian P."/>
            <person name="Stursova M."/>
            <person name="Weitz H."/>
            <person name="Taylor A."/>
            <person name="Grigoriev I.V."/>
            <person name="Nagy L.G."/>
            <person name="Martin F."/>
            <person name="Kauserud H."/>
        </authorList>
    </citation>
    <scope>NUCLEOTIDE SEQUENCE</scope>
    <source>
        <strain evidence="1">CBHHK067</strain>
    </source>
</reference>
<keyword evidence="2" id="KW-1185">Reference proteome</keyword>
<gene>
    <name evidence="1" type="ORF">B0H17DRAFT_1052589</name>
</gene>
<dbReference type="InterPro" id="IPR032675">
    <property type="entry name" value="LRR_dom_sf"/>
</dbReference>
<accession>A0AAD7DQ16</accession>